<dbReference type="GO" id="GO:0070628">
    <property type="term" value="F:proteasome binding"/>
    <property type="evidence" value="ECO:0007669"/>
    <property type="project" value="InterPro"/>
</dbReference>
<dbReference type="GO" id="GO:0005829">
    <property type="term" value="C:cytosol"/>
    <property type="evidence" value="ECO:0007669"/>
    <property type="project" value="TreeGrafter"/>
</dbReference>
<dbReference type="InterPro" id="IPR021843">
    <property type="entry name" value="PSME4_C"/>
</dbReference>
<dbReference type="GO" id="GO:0006281">
    <property type="term" value="P:DNA repair"/>
    <property type="evidence" value="ECO:0007669"/>
    <property type="project" value="UniProtKB-KW"/>
</dbReference>
<comment type="subcellular location">
    <subcellularLocation>
        <location evidence="2">Cytoplasm</location>
    </subcellularLocation>
    <subcellularLocation>
        <location evidence="1">Nucleus speckle</location>
    </subcellularLocation>
</comment>
<dbReference type="InterPro" id="IPR011989">
    <property type="entry name" value="ARM-like"/>
</dbReference>
<evidence type="ECO:0008006" key="15">
    <source>
        <dbReference type="Google" id="ProtNLM"/>
    </source>
</evidence>
<accession>A0A9P3PI77</accession>
<keyword evidence="4" id="KW-0963">Cytoplasm</keyword>
<evidence type="ECO:0000259" key="11">
    <source>
        <dbReference type="Pfam" id="PF16507"/>
    </source>
</evidence>
<dbReference type="PANTHER" id="PTHR32170:SF3">
    <property type="entry name" value="PROTEASOME ACTIVATOR COMPLEX SUBUNIT 4"/>
    <property type="match status" value="1"/>
</dbReference>
<reference evidence="13" key="1">
    <citation type="submission" date="2022-07" db="EMBL/GenBank/DDBJ databases">
        <title>The genome of Lyophyllum shimeji provides insight into the initial evolution of ectomycorrhizal fungal genome.</title>
        <authorList>
            <person name="Kobayashi Y."/>
            <person name="Shibata T."/>
            <person name="Hirakawa H."/>
            <person name="Shigenobu S."/>
            <person name="Nishiyama T."/>
            <person name="Yamada A."/>
            <person name="Hasebe M."/>
            <person name="Kawaguchi M."/>
        </authorList>
    </citation>
    <scope>NUCLEOTIDE SEQUENCE</scope>
    <source>
        <strain evidence="13">AT787</strain>
    </source>
</reference>
<gene>
    <name evidence="13" type="primary">BLM3</name>
    <name evidence="13" type="ORF">LshimejAT787_0307130</name>
</gene>
<dbReference type="GO" id="GO:0010499">
    <property type="term" value="P:proteasomal ubiquitin-independent protein catabolic process"/>
    <property type="evidence" value="ECO:0007669"/>
    <property type="project" value="TreeGrafter"/>
</dbReference>
<dbReference type="Gene3D" id="1.25.10.10">
    <property type="entry name" value="Leucine-rich Repeat Variant"/>
    <property type="match status" value="1"/>
</dbReference>
<evidence type="ECO:0000256" key="2">
    <source>
        <dbReference type="ARBA" id="ARBA00004496"/>
    </source>
</evidence>
<evidence type="ECO:0000256" key="6">
    <source>
        <dbReference type="ARBA" id="ARBA00022763"/>
    </source>
</evidence>
<dbReference type="EMBL" id="BRPK01000003">
    <property type="protein sequence ID" value="GLB36425.1"/>
    <property type="molecule type" value="Genomic_DNA"/>
</dbReference>
<dbReference type="OrthoDB" id="17907at2759"/>
<evidence type="ECO:0000256" key="8">
    <source>
        <dbReference type="ARBA" id="ARBA00023242"/>
    </source>
</evidence>
<dbReference type="InterPro" id="IPR035309">
    <property type="entry name" value="PSME4"/>
</dbReference>
<dbReference type="Pfam" id="PF11919">
    <property type="entry name" value="PSME4_C"/>
    <property type="match status" value="1"/>
</dbReference>
<proteinExistence type="inferred from homology"/>
<feature type="region of interest" description="Disordered" evidence="9">
    <location>
        <begin position="1"/>
        <end position="27"/>
    </location>
</feature>
<evidence type="ECO:0000256" key="7">
    <source>
        <dbReference type="ARBA" id="ARBA00023204"/>
    </source>
</evidence>
<feature type="domain" description="Proteasome activator Blm10 middle HEAT repeats region" evidence="11">
    <location>
        <begin position="430"/>
        <end position="967"/>
    </location>
</feature>
<evidence type="ECO:0000256" key="1">
    <source>
        <dbReference type="ARBA" id="ARBA00004324"/>
    </source>
</evidence>
<evidence type="ECO:0000256" key="4">
    <source>
        <dbReference type="ARBA" id="ARBA00022490"/>
    </source>
</evidence>
<evidence type="ECO:0000313" key="13">
    <source>
        <dbReference type="EMBL" id="GLB36425.1"/>
    </source>
</evidence>
<dbReference type="Pfam" id="PF16507">
    <property type="entry name" value="HEAT_PSME4_mid"/>
    <property type="match status" value="1"/>
</dbReference>
<feature type="domain" description="Proteasome activator complex subunit 4-like HEAT repeat-like" evidence="12">
    <location>
        <begin position="1418"/>
        <end position="1605"/>
    </location>
</feature>
<comment type="caution">
    <text evidence="13">The sequence shown here is derived from an EMBL/GenBank/DDBJ whole genome shotgun (WGS) entry which is preliminary data.</text>
</comment>
<organism evidence="13 14">
    <name type="scientific">Lyophyllum shimeji</name>
    <name type="common">Hon-shimeji</name>
    <name type="synonym">Tricholoma shimeji</name>
    <dbReference type="NCBI Taxonomy" id="47721"/>
    <lineage>
        <taxon>Eukaryota</taxon>
        <taxon>Fungi</taxon>
        <taxon>Dikarya</taxon>
        <taxon>Basidiomycota</taxon>
        <taxon>Agaricomycotina</taxon>
        <taxon>Agaricomycetes</taxon>
        <taxon>Agaricomycetidae</taxon>
        <taxon>Agaricales</taxon>
        <taxon>Tricholomatineae</taxon>
        <taxon>Lyophyllaceae</taxon>
        <taxon>Lyophyllum</taxon>
    </lineage>
</organism>
<keyword evidence="5" id="KW-0677">Repeat</keyword>
<name>A0A9P3PI77_LYOSH</name>
<evidence type="ECO:0000313" key="14">
    <source>
        <dbReference type="Proteomes" id="UP001063166"/>
    </source>
</evidence>
<keyword evidence="8" id="KW-0539">Nucleus</keyword>
<evidence type="ECO:0000256" key="5">
    <source>
        <dbReference type="ARBA" id="ARBA00022737"/>
    </source>
</evidence>
<keyword evidence="6" id="KW-0227">DNA damage</keyword>
<feature type="domain" description="Proteasome activator complex subunit 4 C-terminal" evidence="10">
    <location>
        <begin position="1909"/>
        <end position="1996"/>
    </location>
</feature>
<evidence type="ECO:0000259" key="10">
    <source>
        <dbReference type="Pfam" id="PF11919"/>
    </source>
</evidence>
<dbReference type="InterPro" id="IPR055455">
    <property type="entry name" value="HEAT_PSME4"/>
</dbReference>
<comment type="similarity">
    <text evidence="3">Belongs to the BLM10 family.</text>
</comment>
<protein>
    <recommendedName>
        <fullName evidence="15">Proteasome activator subunit 4</fullName>
    </recommendedName>
</protein>
<dbReference type="InterPro" id="IPR016024">
    <property type="entry name" value="ARM-type_fold"/>
</dbReference>
<evidence type="ECO:0000259" key="12">
    <source>
        <dbReference type="Pfam" id="PF23096"/>
    </source>
</evidence>
<evidence type="ECO:0000256" key="9">
    <source>
        <dbReference type="SAM" id="MobiDB-lite"/>
    </source>
</evidence>
<keyword evidence="14" id="KW-1185">Reference proteome</keyword>
<dbReference type="Proteomes" id="UP001063166">
    <property type="component" value="Unassembled WGS sequence"/>
</dbReference>
<dbReference type="Pfam" id="PF23096">
    <property type="entry name" value="HEAT_PSME4"/>
    <property type="match status" value="1"/>
</dbReference>
<feature type="compositionally biased region" description="Polar residues" evidence="9">
    <location>
        <begin position="18"/>
        <end position="27"/>
    </location>
</feature>
<sequence length="1996" mass="227485">MVLPEMSMLSIDGATPSRPMNENTNDAAPTDRYIQKLKTYAKSLPYSIEPLSKMMQLLDFIILRLVQCVEAKDYDVGLVQWDSMLSYWRMLKHPIPKGKRVQLAKLYYHASTIPGMSTQLVATCADAFHTLTKSKKKLTIEDMRLPWKPVYEILKADLFLTRRQFEYTQLSWCMGYIADNARRFFSPAAIEEMLSTFVPLIDGTKLDSVLAPQYYLLTFLPLTHPQSYLPMLFRMWESINSYMYDERMLQFLARLAEMHVNPTVSDPRKIAELPDDERVEGEDRPRWAQEDIESEGAWTGLYKDVGIFSEHEWHLLMCKCLASMEIPLADAGSLTTGPNADSQAGFEIGRLPKPTWRIISLARIIVYSMAPDGAALPPSNAPTPMFSPLPSGMNTPQVSTNNLKEFLAAPLGKQGGPKKYVAGSKALDSLAKLIASTESFFHPSNSGAWTNDLSAFVKYIVYDFNKRWHEEQQPDCETPPHRRLTRAMKRELVKSLRTVTLLAMFSQDSTTVQNIQSCLKSMCVMEPDLILHPILQRAVPSLEALVETQRTIAVIKALGAVAPAIVNRQVYYPGAKHLVPILELLIPGIDLNDPGKTLCTTAFLVEVSQCIEFGDLTRTDETRPITDAEPTLPPSQTVTVSLPAGATDEMDEQFADIDSRLSDEEEDALLKDSTGSFPDWVASFLRRVIQLLENLPDEGPDGTAGGATEAQIVDAVTGACSQICVHLSEPLYDLVLNMIFDYASTTVRPNAVRAIHQLVECVANANPTKTLAKFFHLCAKNIRTELENGASSLRTTSVSSPLPSDATLHWNLAILRGTIYNDGRPVLKYKDDLLSLLQILHDKTFSKRGYSWTGKLLSSTLLTLTHTYPLENKFVNPEEWESPEFQANHHQHWGKLYAPEEVTISWHRPNEQEIQFALDIFKTLVEPTLTILEGLVQDGVVRDEVWRNDFCRHLCFVRNAFSGIPSLMHEKLTPEQVEAATLTSDILDEIPEMIASIEPLESGFCLTDPQDPRYQYMASLKERFGHFLHKASVSLRQQGAENTVDAVATLIRAVRTYLLEYGDSRDSYGHNEEQFRDEKNVARHHAHQKIWPRAIYVRRARYYHSARLHWNSIERRRSPLEDALIDDVVEWSIWHYAGIRRASQSLLESICEIYDGVRRRALPVLLKALEPGTDDDRMKGALWTINSPYIGKYAISEPTLAPEIIRAILGCQHNEKASIQDCVSAVAENCLSSFLEPCYLVYEIPTPRVDKVLGQLKADLDIGNHPDDGSLVMKCRNKRIERVQKCSNAVQHTIAMALEIGNSERTHWRYEILVTRCLRTLIRRDAPTSSEHLQFFMDRVHDDHPTIRYYAQRAATKAARNIKLRTFCISPADLALMRTRNPLKTRVVVDPSHQLTSEVLAAYRKPFDLDQEIRTPLFLDQDPPGWLVWEDSITLYLPPSRTKSPFQAWDPTSKDALEVFRKSAVDTSYWGNVVDRYSEENHETAITQDNVSFVKSIFQLLGDEPLEALRPTMEKMIKDKDQNKQRAAAELVAGVIGGSKHWPTAKQQNLWKWFTPFISQIFGQNIKTDTLSIWTSFCEYIFYHKDPRRVQPLVDYISNEFHNVDFNAEMTFDPVKVLSLFRAFYEELGRKFIAWTDDTLARSWKEIGGEHADVRAYIAEILAFTQKIKWSPKPSAPTTEVFVKECRDLPAEFDIMGMRGVFHKDRVLELVDQFKVWREKRLPGVHAFQSTYDRVGVTVCKWLYQSVHDVYAISTYDYILPLMPELFRFTELHDNNELAARSSTLLVRMCGVTPPRLMVDQILDAIFEAIQKSPSWRIRLKALPLCQVFYFRQVPLINDYKIVEMLEVICECLDDEVVEVREMAAATLSGILRLSPRRSVLVLRDRFVRLAKSSHIPPRHHPDYNKAIRQRHAAILGICALIESYPYTVEKWMPELLTDVLAEHTYDPIPISTTVRKCAANFKRTHQDTWHEDAKRFNEDQLAALSTLLTGSSYYA</sequence>
<dbReference type="InterPro" id="IPR032430">
    <property type="entry name" value="Blm10_mid"/>
</dbReference>
<dbReference type="GO" id="GO:0016607">
    <property type="term" value="C:nuclear speck"/>
    <property type="evidence" value="ECO:0007669"/>
    <property type="project" value="UniProtKB-SubCell"/>
</dbReference>
<dbReference type="SUPFAM" id="SSF48371">
    <property type="entry name" value="ARM repeat"/>
    <property type="match status" value="2"/>
</dbReference>
<keyword evidence="7" id="KW-0234">DNA repair</keyword>
<evidence type="ECO:0000256" key="3">
    <source>
        <dbReference type="ARBA" id="ARBA00005739"/>
    </source>
</evidence>
<dbReference type="PANTHER" id="PTHR32170">
    <property type="entry name" value="PROTEASOME ACTIVATOR COMPLEX SUBUNIT 4"/>
    <property type="match status" value="1"/>
</dbReference>
<dbReference type="GO" id="GO:0016504">
    <property type="term" value="F:peptidase activator activity"/>
    <property type="evidence" value="ECO:0007669"/>
    <property type="project" value="InterPro"/>
</dbReference>